<dbReference type="Gene3D" id="2.120.10.30">
    <property type="entry name" value="TolB, C-terminal domain"/>
    <property type="match status" value="1"/>
</dbReference>
<organism evidence="3 4">
    <name type="scientific">Zunongwangia profunda (strain DSM 18752 / CCTCC AB 206139 / SM-A87)</name>
    <name type="common">Wangia profunda</name>
    <dbReference type="NCBI Taxonomy" id="655815"/>
    <lineage>
        <taxon>Bacteria</taxon>
        <taxon>Pseudomonadati</taxon>
        <taxon>Bacteroidota</taxon>
        <taxon>Flavobacteriia</taxon>
        <taxon>Flavobacteriales</taxon>
        <taxon>Flavobacteriaceae</taxon>
        <taxon>Zunongwangia</taxon>
    </lineage>
</organism>
<dbReference type="InterPro" id="IPR011042">
    <property type="entry name" value="6-blade_b-propeller_TolB-like"/>
</dbReference>
<dbReference type="PANTHER" id="PTHR19328:SF55">
    <property type="entry name" value="BLR6566 PROTEIN"/>
    <property type="match status" value="1"/>
</dbReference>
<dbReference type="HOGENOM" id="CLU_024435_0_0_10"/>
<dbReference type="Pfam" id="PF22807">
    <property type="entry name" value="TrAA12"/>
    <property type="match status" value="2"/>
</dbReference>
<evidence type="ECO:0000313" key="4">
    <source>
        <dbReference type="Proteomes" id="UP000001654"/>
    </source>
</evidence>
<keyword evidence="1" id="KW-0732">Signal</keyword>
<reference evidence="3 4" key="1">
    <citation type="journal article" date="2010" name="BMC Genomics">
        <title>The complete genome of Zunongwangia profunda SM-A87 reveals its adaptation to the deep-sea environment and ecological role in sedimentary organic nitrogen degradation.</title>
        <authorList>
            <person name="Qin Q.L."/>
            <person name="Zhang X.Y."/>
            <person name="Wang X.M."/>
            <person name="Liu G.M."/>
            <person name="Chen X.L."/>
            <person name="Xie B.B."/>
            <person name="Dang H.Y."/>
            <person name="Zhou B.C."/>
            <person name="Yu J."/>
            <person name="Zhang Y.Z."/>
        </authorList>
    </citation>
    <scope>NUCLEOTIDE SEQUENCE [LARGE SCALE GENOMIC DNA]</scope>
    <source>
        <strain evidence="4">DSM 18752 / CCTCC AB 206139 / SM-A87</strain>
    </source>
</reference>
<dbReference type="InterPro" id="IPR011041">
    <property type="entry name" value="Quinoprot_gluc/sorb_DH_b-prop"/>
</dbReference>
<sequence length="430" mass="47539">MRKKLFVSAGLSALVSFCGVAQMQEELSKKAKKELAKQPPVTVQTAIGTLELPSPFSTKSVEKSSEIVPWPSGQMPIAPKGFKVSKFAEDLDHPRRSYVAPGGTDIFVVESDDAKKSANRITLFKDANMDGKPEERFVFAEGLNQPYGMLILDGYFYVANVDAIKRWSYRKGMTTLEGEGELIKELPAGGYNHHWTRNLIASKDGKKLVITVGSSSNAGEHGMDKEERRANILMMDPDGNNEIVYAAGLRNPVGMDYNPITGELWTAVNERDKLGDNLVPDYVTSVKQGGWYGWPYSYYGNIKDPRWHKEPHKDMVAKAIIPDVPVGSHTASLGITFYNKDQFPKRYKNGAFVGQHGSWNRSNFAGYKVLFIPFDNSGKPQQPEDFLTGFIASEDGSKVYGRPVGVTTLPNGDLLVNDDNGGVVWRVSAE</sequence>
<accession>D5BGZ1</accession>
<keyword evidence="4" id="KW-1185">Reference proteome</keyword>
<evidence type="ECO:0000259" key="2">
    <source>
        <dbReference type="Pfam" id="PF22807"/>
    </source>
</evidence>
<dbReference type="SUPFAM" id="SSF50952">
    <property type="entry name" value="Soluble quinoprotein glucose dehydrogenase"/>
    <property type="match status" value="1"/>
</dbReference>
<dbReference type="eggNOG" id="COG2133">
    <property type="taxonomic scope" value="Bacteria"/>
</dbReference>
<feature type="chain" id="PRO_5003069371" evidence="1">
    <location>
        <begin position="24"/>
        <end position="430"/>
    </location>
</feature>
<feature type="signal peptide" evidence="1">
    <location>
        <begin position="1"/>
        <end position="23"/>
    </location>
</feature>
<dbReference type="AlphaFoldDB" id="D5BGZ1"/>
<dbReference type="RefSeq" id="WP_013070317.1">
    <property type="nucleotide sequence ID" value="NC_014041.1"/>
</dbReference>
<dbReference type="Proteomes" id="UP000001654">
    <property type="component" value="Chromosome"/>
</dbReference>
<dbReference type="STRING" id="655815.ZPR_0815"/>
<dbReference type="PANTHER" id="PTHR19328">
    <property type="entry name" value="HEDGEHOG-INTERACTING PROTEIN"/>
    <property type="match status" value="1"/>
</dbReference>
<dbReference type="EMBL" id="CP001650">
    <property type="protein sequence ID" value="ADF51165.1"/>
    <property type="molecule type" value="Genomic_DNA"/>
</dbReference>
<protein>
    <submittedName>
        <fullName evidence="3">L-sorbosone dehydrogenase</fullName>
    </submittedName>
</protein>
<dbReference type="KEGG" id="zpr:ZPR_0815"/>
<dbReference type="InterPro" id="IPR054539">
    <property type="entry name" value="Beta-prop_PDH"/>
</dbReference>
<gene>
    <name evidence="3" type="ordered locus">ZPR_0815</name>
</gene>
<dbReference type="OrthoDB" id="9811395at2"/>
<proteinExistence type="predicted"/>
<evidence type="ECO:0000256" key="1">
    <source>
        <dbReference type="SAM" id="SignalP"/>
    </source>
</evidence>
<evidence type="ECO:0000313" key="3">
    <source>
        <dbReference type="EMBL" id="ADF51165.1"/>
    </source>
</evidence>
<feature type="domain" description="Pyrroloquinoline quinone-dependent pyranose dehydrogenase beta-propeller" evidence="2">
    <location>
        <begin position="78"/>
        <end position="275"/>
    </location>
</feature>
<feature type="domain" description="Pyrroloquinoline quinone-dependent pyranose dehydrogenase beta-propeller" evidence="2">
    <location>
        <begin position="320"/>
        <end position="428"/>
    </location>
</feature>
<name>D5BGZ1_ZUNPS</name>